<dbReference type="InterPro" id="IPR009057">
    <property type="entry name" value="Homeodomain-like_sf"/>
</dbReference>
<dbReference type="GeneID" id="93102571"/>
<evidence type="ECO:0000313" key="4">
    <source>
        <dbReference type="EMBL" id="MBB4026021.1"/>
    </source>
</evidence>
<evidence type="ECO:0000256" key="1">
    <source>
        <dbReference type="ARBA" id="ARBA00023015"/>
    </source>
</evidence>
<name>A0A7W6HVZ5_9BACT</name>
<dbReference type="RefSeq" id="WP_124315547.1">
    <property type="nucleotide sequence ID" value="NZ_AP028155.1"/>
</dbReference>
<dbReference type="SUPFAM" id="SSF46689">
    <property type="entry name" value="Homeodomain-like"/>
    <property type="match status" value="1"/>
</dbReference>
<dbReference type="SUPFAM" id="SSF55136">
    <property type="entry name" value="Probable bacterial effector-binding domain"/>
    <property type="match status" value="1"/>
</dbReference>
<dbReference type="GO" id="GO:0003700">
    <property type="term" value="F:DNA-binding transcription factor activity"/>
    <property type="evidence" value="ECO:0007669"/>
    <property type="project" value="InterPro"/>
</dbReference>
<keyword evidence="1" id="KW-0805">Transcription regulation</keyword>
<keyword evidence="5" id="KW-1185">Reference proteome</keyword>
<dbReference type="Proteomes" id="UP000546007">
    <property type="component" value="Unassembled WGS sequence"/>
</dbReference>
<dbReference type="SMART" id="SM00342">
    <property type="entry name" value="HTH_ARAC"/>
    <property type="match status" value="1"/>
</dbReference>
<dbReference type="InterPro" id="IPR018060">
    <property type="entry name" value="HTH_AraC"/>
</dbReference>
<dbReference type="PROSITE" id="PS01124">
    <property type="entry name" value="HTH_ARAC_FAMILY_2"/>
    <property type="match status" value="1"/>
</dbReference>
<dbReference type="Gene3D" id="3.20.80.10">
    <property type="entry name" value="Regulatory factor, effector binding domain"/>
    <property type="match status" value="1"/>
</dbReference>
<feature type="domain" description="HTH araC/xylS-type" evidence="3">
    <location>
        <begin position="17"/>
        <end position="123"/>
    </location>
</feature>
<dbReference type="GO" id="GO:0043565">
    <property type="term" value="F:sequence-specific DNA binding"/>
    <property type="evidence" value="ECO:0007669"/>
    <property type="project" value="InterPro"/>
</dbReference>
<dbReference type="SMART" id="SM00871">
    <property type="entry name" value="AraC_E_bind"/>
    <property type="match status" value="1"/>
</dbReference>
<dbReference type="PANTHER" id="PTHR40055:SF1">
    <property type="entry name" value="TRANSCRIPTIONAL REGULATOR YGIV-RELATED"/>
    <property type="match status" value="1"/>
</dbReference>
<dbReference type="Gene3D" id="1.10.10.60">
    <property type="entry name" value="Homeodomain-like"/>
    <property type="match status" value="2"/>
</dbReference>
<protein>
    <submittedName>
        <fullName evidence="4">AraC family transcriptional regulator</fullName>
    </submittedName>
</protein>
<dbReference type="Pfam" id="PF06445">
    <property type="entry name" value="GyrI-like"/>
    <property type="match status" value="1"/>
</dbReference>
<dbReference type="InterPro" id="IPR050908">
    <property type="entry name" value="SmbC-like"/>
</dbReference>
<dbReference type="EMBL" id="JACIES010000004">
    <property type="protein sequence ID" value="MBB4026021.1"/>
    <property type="molecule type" value="Genomic_DNA"/>
</dbReference>
<dbReference type="InterPro" id="IPR029442">
    <property type="entry name" value="GyrI-like"/>
</dbReference>
<sequence>MAAKNEPYRPQIDAVLHRINLIVEQDWSFESPDVFNRQVSVNELARLSAMSVRNLHIVFKAYTGEHLHQYINRLRLERAVGMLQSGYYTNERIAGYIGFANVTAFYNAFKKYFGVTPARAKRGTLAFGATPAVLMHAFNLAYSIREIHEKPLLFLSHIGDYKFTNTSAFETTTWDALYEYANCHNLLPEEEEYWGICYDDTGITQPDKCRFYACMTVNTPVESRLKSRIKSMILPRQLYAVFCHKGSYTLLDTFYDAILKNLPQEYLLGEGFILERYLNSPAVAPEEELLTEVWLPIVTR</sequence>
<evidence type="ECO:0000256" key="2">
    <source>
        <dbReference type="ARBA" id="ARBA00023163"/>
    </source>
</evidence>
<evidence type="ECO:0000313" key="5">
    <source>
        <dbReference type="Proteomes" id="UP000546007"/>
    </source>
</evidence>
<dbReference type="AlphaFoldDB" id="A0A7W6HVZ5"/>
<dbReference type="OrthoDB" id="9816011at2"/>
<reference evidence="4 5" key="1">
    <citation type="submission" date="2020-08" db="EMBL/GenBank/DDBJ databases">
        <title>Genomic Encyclopedia of Type Strains, Phase IV (KMG-IV): sequencing the most valuable type-strain genomes for metagenomic binning, comparative biology and taxonomic classification.</title>
        <authorList>
            <person name="Goeker M."/>
        </authorList>
    </citation>
    <scope>NUCLEOTIDE SEQUENCE [LARGE SCALE GENOMIC DNA]</scope>
    <source>
        <strain evidence="4 5">DSM 105721</strain>
    </source>
</reference>
<gene>
    <name evidence="4" type="ORF">GGR14_001811</name>
</gene>
<comment type="caution">
    <text evidence="4">The sequence shown here is derived from an EMBL/GenBank/DDBJ whole genome shotgun (WGS) entry which is preliminary data.</text>
</comment>
<dbReference type="Pfam" id="PF12833">
    <property type="entry name" value="HTH_18"/>
    <property type="match status" value="1"/>
</dbReference>
<proteinExistence type="predicted"/>
<accession>A0A7W6HVZ5</accession>
<dbReference type="InterPro" id="IPR011256">
    <property type="entry name" value="Reg_factor_effector_dom_sf"/>
</dbReference>
<keyword evidence="2" id="KW-0804">Transcription</keyword>
<dbReference type="PANTHER" id="PTHR40055">
    <property type="entry name" value="TRANSCRIPTIONAL REGULATOR YGIV-RELATED"/>
    <property type="match status" value="1"/>
</dbReference>
<dbReference type="InterPro" id="IPR010499">
    <property type="entry name" value="AraC_E-bd"/>
</dbReference>
<evidence type="ECO:0000259" key="3">
    <source>
        <dbReference type="PROSITE" id="PS01124"/>
    </source>
</evidence>
<organism evidence="4 5">
    <name type="scientific">Butyricimonas faecihominis</name>
    <dbReference type="NCBI Taxonomy" id="1472416"/>
    <lineage>
        <taxon>Bacteria</taxon>
        <taxon>Pseudomonadati</taxon>
        <taxon>Bacteroidota</taxon>
        <taxon>Bacteroidia</taxon>
        <taxon>Bacteroidales</taxon>
        <taxon>Odoribacteraceae</taxon>
        <taxon>Butyricimonas</taxon>
    </lineage>
</organism>